<dbReference type="Proteomes" id="UP000191901">
    <property type="component" value="Chromosome"/>
</dbReference>
<accession>A0A1Z3HH20</accession>
<gene>
    <name evidence="1" type="ORF">XM38_004900</name>
</gene>
<organism evidence="1 2">
    <name type="scientific">Halomicronema hongdechloris C2206</name>
    <dbReference type="NCBI Taxonomy" id="1641165"/>
    <lineage>
        <taxon>Bacteria</taxon>
        <taxon>Bacillati</taxon>
        <taxon>Cyanobacteriota</taxon>
        <taxon>Cyanophyceae</taxon>
        <taxon>Nodosilineales</taxon>
        <taxon>Nodosilineaceae</taxon>
        <taxon>Halomicronema</taxon>
    </lineage>
</organism>
<dbReference type="AlphaFoldDB" id="A0A1Z3HH20"/>
<keyword evidence="2" id="KW-1185">Reference proteome</keyword>
<dbReference type="InterPro" id="IPR025132">
    <property type="entry name" value="DUF4058"/>
</dbReference>
<evidence type="ECO:0008006" key="3">
    <source>
        <dbReference type="Google" id="ProtNLM"/>
    </source>
</evidence>
<proteinExistence type="predicted"/>
<dbReference type="RefSeq" id="WP_080811870.1">
    <property type="nucleotide sequence ID" value="NZ_CP021983.2"/>
</dbReference>
<dbReference type="STRING" id="1641165.XM38_19345"/>
<dbReference type="OrthoDB" id="517639at2"/>
<dbReference type="Pfam" id="PF13267">
    <property type="entry name" value="DUF4058"/>
    <property type="match status" value="1"/>
</dbReference>
<reference evidence="1 2" key="1">
    <citation type="journal article" date="2016" name="Biochim. Biophys. Acta">
        <title>Characterization of red-shifted phycobilisomes isolated from the chlorophyll f-containing cyanobacterium Halomicronema hongdechloris.</title>
        <authorList>
            <person name="Li Y."/>
            <person name="Lin Y."/>
            <person name="Garvey C.J."/>
            <person name="Birch D."/>
            <person name="Corkery R.W."/>
            <person name="Loughlin P.C."/>
            <person name="Scheer H."/>
            <person name="Willows R.D."/>
            <person name="Chen M."/>
        </authorList>
    </citation>
    <scope>NUCLEOTIDE SEQUENCE [LARGE SCALE GENOMIC DNA]</scope>
    <source>
        <strain evidence="1 2">C2206</strain>
    </source>
</reference>
<evidence type="ECO:0000313" key="1">
    <source>
        <dbReference type="EMBL" id="ASC69563.1"/>
    </source>
</evidence>
<dbReference type="KEGG" id="hhg:XM38_004900"/>
<sequence length="260" mass="28940">MPSPFPGMDPYLEHPSAWPNIHHRLMTAIADGLAPKLLPKYQVLIEVRVYQVDGQNSVIVGRPDVAVAQGQRQLPKKTNAAATAPHPGDAVTVTLMLPETIRQGYLEIREIATSQVITVVEVLSPTNKRPGRSRAKYEVKRATLLSSPCNFVEIDLLRQWLSLDIPQEVEPSTYHILVSPQELRPQAKWYGFNLPDPIPCFELPLQPEDELPVVDLKGLLDGIYDRSGYGLVIDYSQSPVPPLDDANAAWAKEWLAKATQ</sequence>
<evidence type="ECO:0000313" key="2">
    <source>
        <dbReference type="Proteomes" id="UP000191901"/>
    </source>
</evidence>
<protein>
    <recommendedName>
        <fullName evidence="3">DUF4058 domain-containing protein</fullName>
    </recommendedName>
</protein>
<dbReference type="EMBL" id="CP021983">
    <property type="protein sequence ID" value="ASC69563.1"/>
    <property type="molecule type" value="Genomic_DNA"/>
</dbReference>
<name>A0A1Z3HH20_9CYAN</name>